<sequence>MAQLTAAQLRKRASAAWDRKEQWRSLYDDAYEFGLPQRNLYDGTWESETRGQSKGNRVFDSTAVHATQRFANRMQSGLFPPDKRWMTLQPGTAIPKDADDEVRQALQLYTDRVFDLLRATNFDLAIGEFLMDMCVGTAAMMVQPSTMPHHHIVFTPIPSFLLALEEGPDGNVQNVFRKVKIPVENIERTWPDAKVPDALDRL</sequence>
<proteinExistence type="predicted"/>
<keyword evidence="2" id="KW-1162">Viral penetration into host cytoplasm</keyword>
<evidence type="ECO:0000313" key="7">
    <source>
        <dbReference type="EMBL" id="SVD94101.1"/>
    </source>
</evidence>
<keyword evidence="3" id="KW-1188">Viral release from host cell</keyword>
<keyword evidence="4" id="KW-0946">Virion</keyword>
<dbReference type="AlphaFoldDB" id="A0A382ZF48"/>
<name>A0A382ZF48_9ZZZZ</name>
<dbReference type="InterPro" id="IPR020991">
    <property type="entry name" value="Connector_podovirus"/>
</dbReference>
<keyword evidence="5" id="KW-0231">Viral genome packaging</keyword>
<evidence type="ECO:0000256" key="2">
    <source>
        <dbReference type="ARBA" id="ARBA00022595"/>
    </source>
</evidence>
<dbReference type="EMBL" id="UINC01183370">
    <property type="protein sequence ID" value="SVD94101.1"/>
    <property type="molecule type" value="Genomic_DNA"/>
</dbReference>
<evidence type="ECO:0000256" key="6">
    <source>
        <dbReference type="ARBA" id="ARBA00023296"/>
    </source>
</evidence>
<protein>
    <submittedName>
        <fullName evidence="7">Uncharacterized protein</fullName>
    </submittedName>
</protein>
<dbReference type="GO" id="GO:0046718">
    <property type="term" value="P:symbiont entry into host cell"/>
    <property type="evidence" value="ECO:0007669"/>
    <property type="project" value="UniProtKB-KW"/>
</dbReference>
<evidence type="ECO:0000256" key="1">
    <source>
        <dbReference type="ARBA" id="ARBA00004328"/>
    </source>
</evidence>
<evidence type="ECO:0000256" key="3">
    <source>
        <dbReference type="ARBA" id="ARBA00022612"/>
    </source>
</evidence>
<comment type="subcellular location">
    <subcellularLocation>
        <location evidence="1">Virion</location>
    </subcellularLocation>
</comment>
<dbReference type="Pfam" id="PF12236">
    <property type="entry name" value="Head-tail_con"/>
    <property type="match status" value="1"/>
</dbReference>
<dbReference type="GO" id="GO:0044423">
    <property type="term" value="C:virion component"/>
    <property type="evidence" value="ECO:0007669"/>
    <property type="project" value="UniProtKB-KW"/>
</dbReference>
<keyword evidence="6" id="KW-1160">Virus entry into host cell</keyword>
<reference evidence="7" key="1">
    <citation type="submission" date="2018-05" db="EMBL/GenBank/DDBJ databases">
        <authorList>
            <person name="Lanie J.A."/>
            <person name="Ng W.-L."/>
            <person name="Kazmierczak K.M."/>
            <person name="Andrzejewski T.M."/>
            <person name="Davidsen T.M."/>
            <person name="Wayne K.J."/>
            <person name="Tettelin H."/>
            <person name="Glass J.I."/>
            <person name="Rusch D."/>
            <person name="Podicherti R."/>
            <person name="Tsui H.-C.T."/>
            <person name="Winkler M.E."/>
        </authorList>
    </citation>
    <scope>NUCLEOTIDE SEQUENCE</scope>
</reference>
<organism evidence="7">
    <name type="scientific">marine metagenome</name>
    <dbReference type="NCBI Taxonomy" id="408172"/>
    <lineage>
        <taxon>unclassified sequences</taxon>
        <taxon>metagenomes</taxon>
        <taxon>ecological metagenomes</taxon>
    </lineage>
</organism>
<accession>A0A382ZF48</accession>
<evidence type="ECO:0000256" key="4">
    <source>
        <dbReference type="ARBA" id="ARBA00022844"/>
    </source>
</evidence>
<evidence type="ECO:0000256" key="5">
    <source>
        <dbReference type="ARBA" id="ARBA00023219"/>
    </source>
</evidence>
<feature type="non-terminal residue" evidence="7">
    <location>
        <position position="202"/>
    </location>
</feature>
<gene>
    <name evidence="7" type="ORF">METZ01_LOCUS446955</name>
</gene>